<dbReference type="InterPro" id="IPR013320">
    <property type="entry name" value="ConA-like_dom_sf"/>
</dbReference>
<keyword evidence="5" id="KW-0176">Collagen</keyword>
<evidence type="ECO:0000313" key="5">
    <source>
        <dbReference type="EMBL" id="JAI44134.1"/>
    </source>
</evidence>
<reference evidence="5" key="1">
    <citation type="submission" date="2015-06" db="EMBL/GenBank/DDBJ databases">
        <authorList>
            <person name="Hoefler B.C."/>
            <person name="Straight P.D."/>
        </authorList>
    </citation>
    <scope>NUCLEOTIDE SEQUENCE</scope>
</reference>
<organism evidence="5">
    <name type="scientific">Bactrocera latifrons</name>
    <name type="common">Malaysian fruit fly</name>
    <name type="synonym">Chaetodacus latifrons</name>
    <dbReference type="NCBI Taxonomy" id="174628"/>
    <lineage>
        <taxon>Eukaryota</taxon>
        <taxon>Metazoa</taxon>
        <taxon>Ecdysozoa</taxon>
        <taxon>Arthropoda</taxon>
        <taxon>Hexapoda</taxon>
        <taxon>Insecta</taxon>
        <taxon>Pterygota</taxon>
        <taxon>Neoptera</taxon>
        <taxon>Endopterygota</taxon>
        <taxon>Diptera</taxon>
        <taxon>Brachycera</taxon>
        <taxon>Muscomorpha</taxon>
        <taxon>Tephritoidea</taxon>
        <taxon>Tephritidae</taxon>
        <taxon>Bactrocera</taxon>
        <taxon>Bactrocera</taxon>
    </lineage>
</organism>
<feature type="compositionally biased region" description="Gly residues" evidence="2">
    <location>
        <begin position="380"/>
        <end position="389"/>
    </location>
</feature>
<evidence type="ECO:0000256" key="1">
    <source>
        <dbReference type="ARBA" id="ARBA00022737"/>
    </source>
</evidence>
<protein>
    <submittedName>
        <fullName evidence="5">Collagen alpha-1(XXI) chain</fullName>
    </submittedName>
</protein>
<feature type="region of interest" description="Disordered" evidence="2">
    <location>
        <begin position="667"/>
        <end position="689"/>
    </location>
</feature>
<dbReference type="GO" id="GO:0030020">
    <property type="term" value="F:extracellular matrix structural constituent conferring tensile strength"/>
    <property type="evidence" value="ECO:0007669"/>
    <property type="project" value="TreeGrafter"/>
</dbReference>
<feature type="compositionally biased region" description="Basic and acidic residues" evidence="2">
    <location>
        <begin position="587"/>
        <end position="598"/>
    </location>
</feature>
<dbReference type="GO" id="GO:0030198">
    <property type="term" value="P:extracellular matrix organization"/>
    <property type="evidence" value="ECO:0007669"/>
    <property type="project" value="TreeGrafter"/>
</dbReference>
<dbReference type="OrthoDB" id="5983381at2759"/>
<dbReference type="SUPFAM" id="SSF49899">
    <property type="entry name" value="Concanavalin A-like lectins/glucanases"/>
    <property type="match status" value="1"/>
</dbReference>
<dbReference type="Pfam" id="PF01391">
    <property type="entry name" value="Collagen"/>
    <property type="match status" value="2"/>
</dbReference>
<accession>A0A0K8VZ61</accession>
<feature type="region of interest" description="Disordered" evidence="2">
    <location>
        <begin position="442"/>
        <end position="499"/>
    </location>
</feature>
<dbReference type="PANTHER" id="PTHR24023">
    <property type="entry name" value="COLLAGEN ALPHA"/>
    <property type="match status" value="1"/>
</dbReference>
<keyword evidence="3" id="KW-0732">Signal</keyword>
<dbReference type="PANTHER" id="PTHR24023:SF714">
    <property type="entry name" value="COLLAGEN ALPHA-4(IV) CHAIN"/>
    <property type="match status" value="1"/>
</dbReference>
<dbReference type="GO" id="GO:0005581">
    <property type="term" value="C:collagen trimer"/>
    <property type="evidence" value="ECO:0007669"/>
    <property type="project" value="UniProtKB-KW"/>
</dbReference>
<feature type="compositionally biased region" description="Low complexity" evidence="2">
    <location>
        <begin position="466"/>
        <end position="486"/>
    </location>
</feature>
<feature type="signal peptide" evidence="3">
    <location>
        <begin position="1"/>
        <end position="22"/>
    </location>
</feature>
<dbReference type="AlphaFoldDB" id="A0A0K8VZ61"/>
<dbReference type="GO" id="GO:0031012">
    <property type="term" value="C:extracellular matrix"/>
    <property type="evidence" value="ECO:0007669"/>
    <property type="project" value="TreeGrafter"/>
</dbReference>
<sequence length="689" mass="72990">MKLFYNIVAVMLVLGPLPNLAAVSKRQSGNIDLDIYDQVDDADFVPVSPCSIQRAGDPDLTNYDIISSYRFDEAYHQYQGVQQIVGSTGYQTAYHFEEYSNMTIESSQAFPKGVPEAFSFECTFRVPEFDPPNEWYLFEISNYRYESQMSIIMNPLYNALEFSLPKYDGSLQTVTFEELEIFDHSWHKVMLGVTQDAVRLWVDCKPVPDRSGNLNTPLDVRSPIDSTEGAFTVARDCKTKSTVPIDLQWMIFSCDVDKPHRATCEDLPQYAKAPKGVSAKESFTTPRATVVPSPQRPDLTFLTTSTYRPTFLSSTPVALQGQELHACPEVCPRGPPGPPGPQGPPGRAGLPDQSYPYANQLNGRLSKGEKGEPGDIGLPGLPGGDGVRGWDGLPGAKGEPGLIGPPGPPGLPGIVTADILNTEDIRNVTVGLLGPKGDIGLPGLNGQKGERGLPGLDGGMGERGEPGLPGTKGEPGLPGLPGIAGPQGPPGPPSESGIINNEARNIEEREIREICLAVVRDYISEISQTLTGPPGPPGPRGYGRPGPPGHPGAQGEPGAQGSSGERGYPGLPGLQGPQGETGPRGPEGQKGDRGEDGVGHPGPMGLPGPQGPEGRCVDGLPGRPGEPGVVGAPGEPGAHGSPGQPGVCPDCNAYQAAYAYPLLLAQQQQNNKGPPNYYNKGPSNYYNKG</sequence>
<feature type="compositionally biased region" description="Low complexity" evidence="2">
    <location>
        <begin position="619"/>
        <end position="639"/>
    </location>
</feature>
<feature type="compositionally biased region" description="Low complexity" evidence="2">
    <location>
        <begin position="390"/>
        <end position="402"/>
    </location>
</feature>
<dbReference type="SMART" id="SM00210">
    <property type="entry name" value="TSPN"/>
    <property type="match status" value="1"/>
</dbReference>
<feature type="region of interest" description="Disordered" evidence="2">
    <location>
        <begin position="328"/>
        <end position="409"/>
    </location>
</feature>
<evidence type="ECO:0000259" key="4">
    <source>
        <dbReference type="SMART" id="SM00210"/>
    </source>
</evidence>
<feature type="compositionally biased region" description="Low complexity" evidence="2">
    <location>
        <begin position="551"/>
        <end position="583"/>
    </location>
</feature>
<feature type="chain" id="PRO_5005522597" evidence="3">
    <location>
        <begin position="23"/>
        <end position="689"/>
    </location>
</feature>
<feature type="compositionally biased region" description="Pro residues" evidence="2">
    <location>
        <begin position="533"/>
        <end position="550"/>
    </location>
</feature>
<evidence type="ECO:0000256" key="2">
    <source>
        <dbReference type="SAM" id="MobiDB-lite"/>
    </source>
</evidence>
<dbReference type="Gene3D" id="2.60.120.200">
    <property type="match status" value="1"/>
</dbReference>
<name>A0A0K8VZ61_BACLA</name>
<proteinExistence type="predicted"/>
<keyword evidence="1" id="KW-0677">Repeat</keyword>
<gene>
    <name evidence="5" type="primary">COL21A1</name>
    <name evidence="5" type="ORF">c0_g1_i2</name>
</gene>
<dbReference type="InterPro" id="IPR008160">
    <property type="entry name" value="Collagen"/>
</dbReference>
<evidence type="ECO:0000256" key="3">
    <source>
        <dbReference type="SAM" id="SignalP"/>
    </source>
</evidence>
<dbReference type="InterPro" id="IPR048287">
    <property type="entry name" value="TSPN-like_N"/>
</dbReference>
<feature type="region of interest" description="Disordered" evidence="2">
    <location>
        <begin position="527"/>
        <end position="651"/>
    </location>
</feature>
<dbReference type="EMBL" id="GDHF01008180">
    <property type="protein sequence ID" value="JAI44134.1"/>
    <property type="molecule type" value="Transcribed_RNA"/>
</dbReference>
<dbReference type="InterPro" id="IPR050149">
    <property type="entry name" value="Collagen_superfamily"/>
</dbReference>
<feature type="domain" description="Thrombospondin-like N-terminal" evidence="4">
    <location>
        <begin position="56"/>
        <end position="256"/>
    </location>
</feature>
<dbReference type="GO" id="GO:0005615">
    <property type="term" value="C:extracellular space"/>
    <property type="evidence" value="ECO:0007669"/>
    <property type="project" value="TreeGrafter"/>
</dbReference>
<feature type="compositionally biased region" description="Pro residues" evidence="2">
    <location>
        <begin position="333"/>
        <end position="344"/>
    </location>
</feature>